<keyword evidence="4" id="KW-0732">Signal</keyword>
<feature type="domain" description="Peptidase M28" evidence="7">
    <location>
        <begin position="93"/>
        <end position="296"/>
    </location>
</feature>
<keyword evidence="9" id="KW-1185">Reference proteome</keyword>
<evidence type="ECO:0000256" key="2">
    <source>
        <dbReference type="ARBA" id="ARBA00022670"/>
    </source>
</evidence>
<sequence>MKQVKKWISVLMVVILTLGSVMLSPAVARAGESGYGLAAWDYLNTINKSFPGRGAGNNSAWACGDWIIGLMQSWGYQPQIHNFTGASGQACRNLIFVKPGQSDKEIVIGAHYDSDPITKGADDNGSGVSVVLETAQRIANKSLPLPCTIRIIFWDDEEEGMIGSLKYLQTYGIGKAMCIINLDSIAAGDKRYVHGGGGAGGAASTWLRDAALQISEENGLGLTTHSGLPGIPAGTRVQGSDQMHWTYQGIPYIYCEASLYDETRGNEKPYRVETADGRVPEGQIMHTQFDDLAKITDLFGGRTQGHLAAYSQMCYELLTRLQSNGTLNNKTQPAEQLKVLKAEAIDISPSGYTVKVTLNNGSLCKKVMMPTWTSKNGQDDLIWHQATLSGNTATFRVNTKDHKNESGVYHTHVYYDSNIAACTSPVAVDVTVPAGTSEPLKVLEAEAIDISPSGYTVKVTLNDGSLCKKVMMPTWTSHNGQDDLIWHQATLSGNTATFRVNTKDHKNESGVYHTHVYYDSNIAACTSPVAVDVTVPAGTSEPLKVLKAEAIDISPSGYTVKVTFNDGALCQKVSTASWSHRNGQDDLLWELADLTGNTATYRVSTRAHKGDRGWYSTHLYIYRLDGSYLSPVPVDVYMG</sequence>
<keyword evidence="6" id="KW-0862">Zinc</keyword>
<dbReference type="PANTHER" id="PTHR12147">
    <property type="entry name" value="METALLOPEPTIDASE M28 FAMILY MEMBER"/>
    <property type="match status" value="1"/>
</dbReference>
<organism evidence="8 9">
    <name type="scientific">Cuneatibacter caecimuris</name>
    <dbReference type="NCBI Taxonomy" id="1796618"/>
    <lineage>
        <taxon>Bacteria</taxon>
        <taxon>Bacillati</taxon>
        <taxon>Bacillota</taxon>
        <taxon>Clostridia</taxon>
        <taxon>Lachnospirales</taxon>
        <taxon>Lachnospiraceae</taxon>
        <taxon>Cuneatibacter</taxon>
    </lineage>
</organism>
<dbReference type="GO" id="GO:0046872">
    <property type="term" value="F:metal ion binding"/>
    <property type="evidence" value="ECO:0007669"/>
    <property type="project" value="UniProtKB-KW"/>
</dbReference>
<dbReference type="GO" id="GO:0004177">
    <property type="term" value="F:aminopeptidase activity"/>
    <property type="evidence" value="ECO:0007669"/>
    <property type="project" value="UniProtKB-KW"/>
</dbReference>
<accession>A0A4Q7PM35</accession>
<dbReference type="Gene3D" id="3.40.630.10">
    <property type="entry name" value="Zn peptidases"/>
    <property type="match status" value="1"/>
</dbReference>
<reference evidence="8 9" key="1">
    <citation type="submission" date="2019-02" db="EMBL/GenBank/DDBJ databases">
        <title>Genomic Encyclopedia of Type Strains, Phase IV (KMG-IV): sequencing the most valuable type-strain genomes for metagenomic binning, comparative biology and taxonomic classification.</title>
        <authorList>
            <person name="Goeker M."/>
        </authorList>
    </citation>
    <scope>NUCLEOTIDE SEQUENCE [LARGE SCALE GENOMIC DNA]</scope>
    <source>
        <strain evidence="8 9">DSM 29486</strain>
    </source>
</reference>
<evidence type="ECO:0000313" key="8">
    <source>
        <dbReference type="EMBL" id="RZT01188.1"/>
    </source>
</evidence>
<evidence type="ECO:0000256" key="4">
    <source>
        <dbReference type="ARBA" id="ARBA00022729"/>
    </source>
</evidence>
<dbReference type="GO" id="GO:0006508">
    <property type="term" value="P:proteolysis"/>
    <property type="evidence" value="ECO:0007669"/>
    <property type="project" value="UniProtKB-KW"/>
</dbReference>
<dbReference type="PANTHER" id="PTHR12147:SF56">
    <property type="entry name" value="AMINOPEPTIDASE YDR415C-RELATED"/>
    <property type="match status" value="1"/>
</dbReference>
<proteinExistence type="predicted"/>
<evidence type="ECO:0000313" key="9">
    <source>
        <dbReference type="Proteomes" id="UP000292927"/>
    </source>
</evidence>
<gene>
    <name evidence="8" type="ORF">EV209_1630</name>
</gene>
<dbReference type="RefSeq" id="WP_130434847.1">
    <property type="nucleotide sequence ID" value="NZ_SGXF01000002.1"/>
</dbReference>
<dbReference type="OrthoDB" id="2005767at2"/>
<comment type="caution">
    <text evidence="8">The sequence shown here is derived from an EMBL/GenBank/DDBJ whole genome shotgun (WGS) entry which is preliminary data.</text>
</comment>
<dbReference type="InterPro" id="IPR013688">
    <property type="entry name" value="GBS_Bsp-like"/>
</dbReference>
<dbReference type="GO" id="GO:0008235">
    <property type="term" value="F:metalloexopeptidase activity"/>
    <property type="evidence" value="ECO:0007669"/>
    <property type="project" value="InterPro"/>
</dbReference>
<dbReference type="Pfam" id="PF08481">
    <property type="entry name" value="GBS_Bsp-like"/>
    <property type="match status" value="3"/>
</dbReference>
<keyword evidence="3" id="KW-0479">Metal-binding</keyword>
<dbReference type="AlphaFoldDB" id="A0A4Q7PM35"/>
<dbReference type="Proteomes" id="UP000292927">
    <property type="component" value="Unassembled WGS sequence"/>
</dbReference>
<evidence type="ECO:0000256" key="6">
    <source>
        <dbReference type="ARBA" id="ARBA00022833"/>
    </source>
</evidence>
<evidence type="ECO:0000259" key="7">
    <source>
        <dbReference type="Pfam" id="PF04389"/>
    </source>
</evidence>
<name>A0A4Q7PM35_9FIRM</name>
<dbReference type="InterPro" id="IPR007484">
    <property type="entry name" value="Peptidase_M28"/>
</dbReference>
<protein>
    <submittedName>
        <fullName evidence="8">GBS Bsp-like repeat-containing protein</fullName>
    </submittedName>
</protein>
<keyword evidence="5" id="KW-0378">Hydrolase</keyword>
<evidence type="ECO:0000256" key="1">
    <source>
        <dbReference type="ARBA" id="ARBA00022438"/>
    </source>
</evidence>
<keyword evidence="2" id="KW-0645">Protease</keyword>
<evidence type="ECO:0000256" key="3">
    <source>
        <dbReference type="ARBA" id="ARBA00022723"/>
    </source>
</evidence>
<dbReference type="Pfam" id="PF04389">
    <property type="entry name" value="Peptidase_M28"/>
    <property type="match status" value="1"/>
</dbReference>
<keyword evidence="1" id="KW-0031">Aminopeptidase</keyword>
<dbReference type="SUPFAM" id="SSF53187">
    <property type="entry name" value="Zn-dependent exopeptidases"/>
    <property type="match status" value="1"/>
</dbReference>
<dbReference type="Gene3D" id="2.60.40.3760">
    <property type="match status" value="3"/>
</dbReference>
<evidence type="ECO:0000256" key="5">
    <source>
        <dbReference type="ARBA" id="ARBA00022801"/>
    </source>
</evidence>
<dbReference type="InterPro" id="IPR045175">
    <property type="entry name" value="M28_fam"/>
</dbReference>
<dbReference type="EMBL" id="SGXF01000002">
    <property type="protein sequence ID" value="RZT01188.1"/>
    <property type="molecule type" value="Genomic_DNA"/>
</dbReference>